<comment type="caution">
    <text evidence="2">The sequence shown here is derived from an EMBL/GenBank/DDBJ whole genome shotgun (WGS) entry which is preliminary data.</text>
</comment>
<name>A0ABU1US83_9GAMM</name>
<evidence type="ECO:0000313" key="2">
    <source>
        <dbReference type="EMBL" id="MDR7088050.1"/>
    </source>
</evidence>
<dbReference type="RefSeq" id="WP_374725238.1">
    <property type="nucleotide sequence ID" value="NZ_JAVDVX010000001.1"/>
</dbReference>
<evidence type="ECO:0000256" key="1">
    <source>
        <dbReference type="SAM" id="Phobius"/>
    </source>
</evidence>
<dbReference type="EMBL" id="JAVDVX010000001">
    <property type="protein sequence ID" value="MDR7088050.1"/>
    <property type="molecule type" value="Genomic_DNA"/>
</dbReference>
<organism evidence="2 3">
    <name type="scientific">Cellvibrio fibrivorans</name>
    <dbReference type="NCBI Taxonomy" id="126350"/>
    <lineage>
        <taxon>Bacteria</taxon>
        <taxon>Pseudomonadati</taxon>
        <taxon>Pseudomonadota</taxon>
        <taxon>Gammaproteobacteria</taxon>
        <taxon>Cellvibrionales</taxon>
        <taxon>Cellvibrionaceae</taxon>
        <taxon>Cellvibrio</taxon>
    </lineage>
</organism>
<protein>
    <submittedName>
        <fullName evidence="2">Uncharacterized protein</fullName>
    </submittedName>
</protein>
<sequence>MSVVIGLVLSSAFSAIVVLAQELVPSKIGMISGVFFGLMFGISGIAAAGLGAIADATSIENMFNYCAFFAITGHHHNFIACDETGLDICNK</sequence>
<evidence type="ECO:0000313" key="3">
    <source>
        <dbReference type="Proteomes" id="UP001253595"/>
    </source>
</evidence>
<dbReference type="Proteomes" id="UP001253595">
    <property type="component" value="Unassembled WGS sequence"/>
</dbReference>
<keyword evidence="1" id="KW-0812">Transmembrane</keyword>
<accession>A0ABU1US83</accession>
<reference evidence="2 3" key="1">
    <citation type="submission" date="2023-07" db="EMBL/GenBank/DDBJ databases">
        <title>Sorghum-associated microbial communities from plants grown in Nebraska, USA.</title>
        <authorList>
            <person name="Schachtman D."/>
        </authorList>
    </citation>
    <scope>NUCLEOTIDE SEQUENCE [LARGE SCALE GENOMIC DNA]</scope>
    <source>
        <strain evidence="2 3">BE190</strain>
    </source>
</reference>
<dbReference type="PANTHER" id="PTHR43129">
    <property type="entry name" value="FOSMIDOMYCIN RESISTANCE PROTEIN"/>
    <property type="match status" value="1"/>
</dbReference>
<gene>
    <name evidence="2" type="ORF">J2X05_000053</name>
</gene>
<keyword evidence="1" id="KW-1133">Transmembrane helix</keyword>
<dbReference type="SUPFAM" id="SSF103473">
    <property type="entry name" value="MFS general substrate transporter"/>
    <property type="match status" value="1"/>
</dbReference>
<dbReference type="InterPro" id="IPR036259">
    <property type="entry name" value="MFS_trans_sf"/>
</dbReference>
<dbReference type="PANTHER" id="PTHR43129:SF1">
    <property type="entry name" value="FOSMIDOMYCIN RESISTANCE PROTEIN"/>
    <property type="match status" value="1"/>
</dbReference>
<keyword evidence="1" id="KW-0472">Membrane</keyword>
<proteinExistence type="predicted"/>
<keyword evidence="3" id="KW-1185">Reference proteome</keyword>
<feature type="transmembrane region" description="Helical" evidence="1">
    <location>
        <begin position="30"/>
        <end position="54"/>
    </location>
</feature>